<dbReference type="InterPro" id="IPR036465">
    <property type="entry name" value="vWFA_dom_sf"/>
</dbReference>
<gene>
    <name evidence="3" type="ORF">CEG18_28755</name>
</gene>
<dbReference type="SUPFAM" id="SSF53300">
    <property type="entry name" value="vWA-like"/>
    <property type="match status" value="1"/>
</dbReference>
<keyword evidence="1" id="KW-0472">Membrane</keyword>
<comment type="caution">
    <text evidence="3">The sequence shown here is derived from an EMBL/GenBank/DDBJ whole genome shotgun (WGS) entry which is preliminary data.</text>
</comment>
<dbReference type="AlphaFoldDB" id="A0A246F359"/>
<reference evidence="3 4" key="1">
    <citation type="submission" date="2017-06" db="EMBL/GenBank/DDBJ databases">
        <title>Draft genome of Pseudomonas nitroreducens DF05.</title>
        <authorList>
            <person name="Iyer R."/>
        </authorList>
    </citation>
    <scope>NUCLEOTIDE SEQUENCE [LARGE SCALE GENOMIC DNA]</scope>
    <source>
        <strain evidence="3 4">DF05</strain>
    </source>
</reference>
<feature type="transmembrane region" description="Helical" evidence="1">
    <location>
        <begin position="296"/>
        <end position="318"/>
    </location>
</feature>
<dbReference type="Pfam" id="PF00092">
    <property type="entry name" value="VWA"/>
    <property type="match status" value="1"/>
</dbReference>
<dbReference type="SMART" id="SM00327">
    <property type="entry name" value="VWA"/>
    <property type="match status" value="1"/>
</dbReference>
<keyword evidence="1" id="KW-0812">Transmembrane</keyword>
<dbReference type="InterPro" id="IPR002035">
    <property type="entry name" value="VWF_A"/>
</dbReference>
<dbReference type="InterPro" id="IPR050768">
    <property type="entry name" value="UPF0353/GerABKA_families"/>
</dbReference>
<dbReference type="RefSeq" id="WP_088421786.1">
    <property type="nucleotide sequence ID" value="NZ_NJBA01000018.1"/>
</dbReference>
<dbReference type="PANTHER" id="PTHR22550">
    <property type="entry name" value="SPORE GERMINATION PROTEIN"/>
    <property type="match status" value="1"/>
</dbReference>
<evidence type="ECO:0000313" key="3">
    <source>
        <dbReference type="EMBL" id="OWP47444.1"/>
    </source>
</evidence>
<keyword evidence="1" id="KW-1133">Transmembrane helix</keyword>
<sequence length="335" mass="36056">MWQLDYPWLLLLLPLPWLAWRFLPAYHEARSALRVPFFAAMSHAAGREPGRGGAAGGRWQLPLNLLVWGLLLVACARPVLVEKPIERVQPIRDLMLAIDISQSMETNDYRDAAGNRVDRLSIVKGVVRNFIGQRKGDRIGLIVFGTGAFAQSPPTLDHASLLMLLDEVGIGMAGPNTALGDAIGLTIKLLEKAPEQQKVLILLTDGNDTGSAITPSHAVAMAQERGVVVHTIGIGDPAASGEAKVDLQTLQDIARTTGGRFFRAGDREALQAVYATLDQITPHQVKTLSHQPKRDLFWLPLGAALLLLLAAHVAAAIAGRLGVPRTTSIGQEAEG</sequence>
<proteinExistence type="predicted"/>
<organism evidence="3 4">
    <name type="scientific">Pseudomonas nitroreducens</name>
    <dbReference type="NCBI Taxonomy" id="46680"/>
    <lineage>
        <taxon>Bacteria</taxon>
        <taxon>Pseudomonadati</taxon>
        <taxon>Pseudomonadota</taxon>
        <taxon>Gammaproteobacteria</taxon>
        <taxon>Pseudomonadales</taxon>
        <taxon>Pseudomonadaceae</taxon>
        <taxon>Pseudomonas</taxon>
    </lineage>
</organism>
<dbReference type="PANTHER" id="PTHR22550:SF18">
    <property type="entry name" value="VWFA DOMAIN-CONTAINING PROTEIN"/>
    <property type="match status" value="1"/>
</dbReference>
<accession>A0A246F359</accession>
<dbReference type="PROSITE" id="PS50234">
    <property type="entry name" value="VWFA"/>
    <property type="match status" value="1"/>
</dbReference>
<feature type="domain" description="VWFA" evidence="2">
    <location>
        <begin position="93"/>
        <end position="280"/>
    </location>
</feature>
<evidence type="ECO:0000313" key="4">
    <source>
        <dbReference type="Proteomes" id="UP000198145"/>
    </source>
</evidence>
<protein>
    <recommendedName>
        <fullName evidence="2">VWFA domain-containing protein</fullName>
    </recommendedName>
</protein>
<name>A0A246F359_PSENT</name>
<dbReference type="Proteomes" id="UP000198145">
    <property type="component" value="Unassembled WGS sequence"/>
</dbReference>
<evidence type="ECO:0000259" key="2">
    <source>
        <dbReference type="PROSITE" id="PS50234"/>
    </source>
</evidence>
<dbReference type="Gene3D" id="3.40.50.410">
    <property type="entry name" value="von Willebrand factor, type A domain"/>
    <property type="match status" value="1"/>
</dbReference>
<evidence type="ECO:0000256" key="1">
    <source>
        <dbReference type="SAM" id="Phobius"/>
    </source>
</evidence>
<dbReference type="EMBL" id="NJBA01000018">
    <property type="protein sequence ID" value="OWP47444.1"/>
    <property type="molecule type" value="Genomic_DNA"/>
</dbReference>